<proteinExistence type="predicted"/>
<accession>X1VSW0</accession>
<dbReference type="InterPro" id="IPR036397">
    <property type="entry name" value="RNaseH_sf"/>
</dbReference>
<dbReference type="InterPro" id="IPR012337">
    <property type="entry name" value="RNaseH-like_sf"/>
</dbReference>
<evidence type="ECO:0000313" key="1">
    <source>
        <dbReference type="EMBL" id="GAJ23912.1"/>
    </source>
</evidence>
<dbReference type="AlphaFoldDB" id="X1VSW0"/>
<organism evidence="1">
    <name type="scientific">marine sediment metagenome</name>
    <dbReference type="NCBI Taxonomy" id="412755"/>
    <lineage>
        <taxon>unclassified sequences</taxon>
        <taxon>metagenomes</taxon>
        <taxon>ecological metagenomes</taxon>
    </lineage>
</organism>
<protein>
    <submittedName>
        <fullName evidence="1">Uncharacterized protein</fullName>
    </submittedName>
</protein>
<dbReference type="SUPFAM" id="SSF53098">
    <property type="entry name" value="Ribonuclease H-like"/>
    <property type="match status" value="1"/>
</dbReference>
<reference evidence="1" key="1">
    <citation type="journal article" date="2014" name="Front. Microbiol.">
        <title>High frequency of phylogenetically diverse reductive dehalogenase-homologous genes in deep subseafloor sedimentary metagenomes.</title>
        <authorList>
            <person name="Kawai M."/>
            <person name="Futagami T."/>
            <person name="Toyoda A."/>
            <person name="Takaki Y."/>
            <person name="Nishi S."/>
            <person name="Hori S."/>
            <person name="Arai W."/>
            <person name="Tsubouchi T."/>
            <person name="Morono Y."/>
            <person name="Uchiyama I."/>
            <person name="Ito T."/>
            <person name="Fujiyama A."/>
            <person name="Inagaki F."/>
            <person name="Takami H."/>
        </authorList>
    </citation>
    <scope>NUCLEOTIDE SEQUENCE</scope>
    <source>
        <strain evidence="1">Expedition CK06-06</strain>
    </source>
</reference>
<comment type="caution">
    <text evidence="1">The sequence shown here is derived from an EMBL/GenBank/DDBJ whole genome shotgun (WGS) entry which is preliminary data.</text>
</comment>
<gene>
    <name evidence="1" type="ORF">S12H4_55959</name>
</gene>
<dbReference type="EMBL" id="BARW01035952">
    <property type="protein sequence ID" value="GAJ23912.1"/>
    <property type="molecule type" value="Genomic_DNA"/>
</dbReference>
<name>X1VSW0_9ZZZZ</name>
<dbReference type="Gene3D" id="3.30.420.10">
    <property type="entry name" value="Ribonuclease H-like superfamily/Ribonuclease H"/>
    <property type="match status" value="1"/>
</dbReference>
<dbReference type="GO" id="GO:0003676">
    <property type="term" value="F:nucleic acid binding"/>
    <property type="evidence" value="ECO:0007669"/>
    <property type="project" value="InterPro"/>
</dbReference>
<sequence>MPAQGVASSFRFGEQLGIIRGLCRGLKLSVTLVTPQRWKKIILDGYDKGDKSSAIQYVKDKHPGLLPKVNKQTLSGMADAVCLAEYGAWHLNQGVPNANI</sequence>